<dbReference type="GO" id="GO:0004806">
    <property type="term" value="F:triacylglycerol lipase activity"/>
    <property type="evidence" value="ECO:0007669"/>
    <property type="project" value="InterPro"/>
</dbReference>
<proteinExistence type="predicted"/>
<reference evidence="2 3" key="1">
    <citation type="submission" date="2012-12" db="EMBL/GenBank/DDBJ databases">
        <title>Whole genome shotgun sequence of Gordonia hirsuta NBRC 16056.</title>
        <authorList>
            <person name="Isaki-Nakamura S."/>
            <person name="Hosoyama A."/>
            <person name="Tsuchikane K."/>
            <person name="Katsumata H."/>
            <person name="Baba S."/>
            <person name="Yamazaki S."/>
            <person name="Fujita N."/>
        </authorList>
    </citation>
    <scope>NUCLEOTIDE SEQUENCE [LARGE SCALE GENOMIC DNA]</scope>
    <source>
        <strain evidence="2 3">NBRC 16056</strain>
    </source>
</reference>
<dbReference type="eggNOG" id="COG1073">
    <property type="taxonomic scope" value="Bacteria"/>
</dbReference>
<name>L7L8I3_9ACTN</name>
<dbReference type="PANTHER" id="PTHR34853">
    <property type="match status" value="1"/>
</dbReference>
<dbReference type="Pfam" id="PF03583">
    <property type="entry name" value="LIP"/>
    <property type="match status" value="1"/>
</dbReference>
<dbReference type="InterPro" id="IPR005152">
    <property type="entry name" value="Lipase_secreted"/>
</dbReference>
<dbReference type="Gene3D" id="1.10.260.130">
    <property type="match status" value="1"/>
</dbReference>
<organism evidence="2 3">
    <name type="scientific">Gordonia hirsuta DSM 44140 = NBRC 16056</name>
    <dbReference type="NCBI Taxonomy" id="1121927"/>
    <lineage>
        <taxon>Bacteria</taxon>
        <taxon>Bacillati</taxon>
        <taxon>Actinomycetota</taxon>
        <taxon>Actinomycetes</taxon>
        <taxon>Mycobacteriales</taxon>
        <taxon>Gordoniaceae</taxon>
        <taxon>Gordonia</taxon>
    </lineage>
</organism>
<dbReference type="InterPro" id="IPR029058">
    <property type="entry name" value="AB_hydrolase_fold"/>
</dbReference>
<dbReference type="SUPFAM" id="SSF53474">
    <property type="entry name" value="alpha/beta-Hydrolases"/>
    <property type="match status" value="1"/>
</dbReference>
<dbReference type="PIRSF" id="PIRSF029171">
    <property type="entry name" value="Esterase_LipA"/>
    <property type="match status" value="1"/>
</dbReference>
<dbReference type="AlphaFoldDB" id="L7L8I3"/>
<keyword evidence="3" id="KW-1185">Reference proteome</keyword>
<dbReference type="STRING" id="1121927.GOHSU_04_02080"/>
<accession>L7L8I3</accession>
<dbReference type="RefSeq" id="WP_005936348.1">
    <property type="nucleotide sequence ID" value="NZ_ATVK01000041.1"/>
</dbReference>
<keyword evidence="1" id="KW-0732">Signal</keyword>
<evidence type="ECO:0000256" key="1">
    <source>
        <dbReference type="SAM" id="SignalP"/>
    </source>
</evidence>
<sequence>MKFPIRARTVTAALAVTITGVLLPVAPTASAAPSASAPVPVAPAPMIPLPQELDRSFYEPPAATVAAASPGQILAARRIHAATLGLARLNVDAWQLSYRSTDTRGKPLAAVTTLLKPRGAGKGPRKVVSMQLAEDSTAGYCAPSYVLQQWSAGPAVGQMVIPAEMVIAQGMLAQGWALSLPDHQGPKHAYAAGPLGARITLDGLRAAKSFTPMGLSEQSPMALYGYSGGAIVTGHAAELKQTYAPELNVVGAAQGGVPADLRAVLNYAQHGATSGLILAAIAGLANEYDDFARFLDRRLNPEGKLLMAAKRPLCVGHTSMLLPFLNNKGFISWPGDPLDAPAVERVLRETKMGASVPDMPLYIWQSQLDEIIPVGQVNTLVKTYCRDPEASVRYTRDHLSEHILAEIAGAPAAVLWLKDRLDGIPADPGCTTHDVLSKATDARWWPAFAETVGANVAAIFGAQIGRGK</sequence>
<dbReference type="EMBL" id="BANT01000004">
    <property type="protein sequence ID" value="GAC56338.1"/>
    <property type="molecule type" value="Genomic_DNA"/>
</dbReference>
<dbReference type="PANTHER" id="PTHR34853:SF1">
    <property type="entry name" value="LIPASE 5"/>
    <property type="match status" value="1"/>
</dbReference>
<dbReference type="Proteomes" id="UP000053405">
    <property type="component" value="Unassembled WGS sequence"/>
</dbReference>
<protein>
    <submittedName>
        <fullName evidence="2">Putative lipase</fullName>
    </submittedName>
</protein>
<feature type="signal peptide" evidence="1">
    <location>
        <begin position="1"/>
        <end position="31"/>
    </location>
</feature>
<dbReference type="GO" id="GO:0016042">
    <property type="term" value="P:lipid catabolic process"/>
    <property type="evidence" value="ECO:0007669"/>
    <property type="project" value="InterPro"/>
</dbReference>
<dbReference type="OrthoDB" id="9798122at2"/>
<dbReference type="Gene3D" id="3.40.50.1820">
    <property type="entry name" value="alpha/beta hydrolase"/>
    <property type="match status" value="1"/>
</dbReference>
<gene>
    <name evidence="2" type="ORF">GOHSU_04_02080</name>
</gene>
<comment type="caution">
    <text evidence="2">The sequence shown here is derived from an EMBL/GenBank/DDBJ whole genome shotgun (WGS) entry which is preliminary data.</text>
</comment>
<evidence type="ECO:0000313" key="2">
    <source>
        <dbReference type="EMBL" id="GAC56338.1"/>
    </source>
</evidence>
<feature type="chain" id="PRO_5003979881" evidence="1">
    <location>
        <begin position="32"/>
        <end position="468"/>
    </location>
</feature>
<evidence type="ECO:0000313" key="3">
    <source>
        <dbReference type="Proteomes" id="UP000053405"/>
    </source>
</evidence>